<comment type="caution">
    <text evidence="2">The sequence shown here is derived from an EMBL/GenBank/DDBJ whole genome shotgun (WGS) entry which is preliminary data.</text>
</comment>
<dbReference type="InterPro" id="IPR016181">
    <property type="entry name" value="Acyl_CoA_acyltransferase"/>
</dbReference>
<keyword evidence="3" id="KW-1185">Reference proteome</keyword>
<evidence type="ECO:0000313" key="2">
    <source>
        <dbReference type="EMBL" id="GHO42224.1"/>
    </source>
</evidence>
<gene>
    <name evidence="2" type="ORF">KSX_03870</name>
</gene>
<dbReference type="SUPFAM" id="SSF55729">
    <property type="entry name" value="Acyl-CoA N-acyltransferases (Nat)"/>
    <property type="match status" value="1"/>
</dbReference>
<feature type="domain" description="N-acetyltransferase" evidence="1">
    <location>
        <begin position="8"/>
        <end position="164"/>
    </location>
</feature>
<dbReference type="Gene3D" id="3.40.630.30">
    <property type="match status" value="1"/>
</dbReference>
<protein>
    <submittedName>
        <fullName evidence="2">N-acetyltransferase</fullName>
    </submittedName>
</protein>
<reference evidence="2" key="1">
    <citation type="submission" date="2020-10" db="EMBL/GenBank/DDBJ databases">
        <title>Taxonomic study of unclassified bacteria belonging to the class Ktedonobacteria.</title>
        <authorList>
            <person name="Yabe S."/>
            <person name="Wang C.M."/>
            <person name="Zheng Y."/>
            <person name="Sakai Y."/>
            <person name="Cavaletti L."/>
            <person name="Monciardini P."/>
            <person name="Donadio S."/>
        </authorList>
    </citation>
    <scope>NUCLEOTIDE SEQUENCE</scope>
    <source>
        <strain evidence="2">SOSP1-1</strain>
    </source>
</reference>
<accession>A0A8J3HRD8</accession>
<dbReference type="PROSITE" id="PS51186">
    <property type="entry name" value="GNAT"/>
    <property type="match status" value="1"/>
</dbReference>
<dbReference type="GO" id="GO:0016747">
    <property type="term" value="F:acyltransferase activity, transferring groups other than amino-acyl groups"/>
    <property type="evidence" value="ECO:0007669"/>
    <property type="project" value="InterPro"/>
</dbReference>
<dbReference type="EMBL" id="BNJF01000001">
    <property type="protein sequence ID" value="GHO42224.1"/>
    <property type="molecule type" value="Genomic_DNA"/>
</dbReference>
<dbReference type="InterPro" id="IPR051531">
    <property type="entry name" value="N-acetyltransferase"/>
</dbReference>
<proteinExistence type="predicted"/>
<organism evidence="2 3">
    <name type="scientific">Ktedonospora formicarum</name>
    <dbReference type="NCBI Taxonomy" id="2778364"/>
    <lineage>
        <taxon>Bacteria</taxon>
        <taxon>Bacillati</taxon>
        <taxon>Chloroflexota</taxon>
        <taxon>Ktedonobacteria</taxon>
        <taxon>Ktedonobacterales</taxon>
        <taxon>Ktedonobacteraceae</taxon>
        <taxon>Ktedonospora</taxon>
    </lineage>
</organism>
<dbReference type="InterPro" id="IPR000182">
    <property type="entry name" value="GNAT_dom"/>
</dbReference>
<name>A0A8J3HRD8_9CHLR</name>
<sequence length="185" mass="22148">MILTTKRLVLREFEEEDWRGTLAYQSNPLYLRYYPWTHRTESDVQAVVRQLLAQREEEPRTKFQLVVTLAPEGQLIGNAGIRMKTMDDREADIGYELDPRYWGYGYATEIAHALLLYGFRELGLHRIWAWCIAENTASAHVLEKIGMRQEGRLRENRWMKDRWWDTLLYSILEHEWQAQEFPRSL</sequence>
<evidence type="ECO:0000259" key="1">
    <source>
        <dbReference type="PROSITE" id="PS51186"/>
    </source>
</evidence>
<dbReference type="Proteomes" id="UP000612362">
    <property type="component" value="Unassembled WGS sequence"/>
</dbReference>
<evidence type="ECO:0000313" key="3">
    <source>
        <dbReference type="Proteomes" id="UP000612362"/>
    </source>
</evidence>
<dbReference type="Pfam" id="PF13302">
    <property type="entry name" value="Acetyltransf_3"/>
    <property type="match status" value="1"/>
</dbReference>
<dbReference type="PANTHER" id="PTHR43792">
    <property type="entry name" value="GNAT FAMILY, PUTATIVE (AFU_ORTHOLOGUE AFUA_3G00765)-RELATED-RELATED"/>
    <property type="match status" value="1"/>
</dbReference>
<dbReference type="AlphaFoldDB" id="A0A8J3HRD8"/>